<keyword evidence="3" id="KW-1185">Reference proteome</keyword>
<evidence type="ECO:0000313" key="2">
    <source>
        <dbReference type="EMBL" id="GBE61790.1"/>
    </source>
</evidence>
<dbReference type="RefSeq" id="XP_028868019.1">
    <property type="nucleotide sequence ID" value="XM_029012186.1"/>
</dbReference>
<sequence length="195" mass="21575">MVYHSLTEPPRNVKEGIDWLIALKGDDAKKNLKALGEAVHKFLADKSVDKKEVPALEKVKLITKEFLEQMELKGLCAADTLQGELENPMNTNPSIFVRLFGNARKSHHESFVQAQGLTAESIAENIGQVVDGCEKFLDVIKNPTQYKPAYSSEVTWAEAYEKDPETCAIIFIGIAPMLYVGIRSLKEASAHALMG</sequence>
<reference evidence="2 3" key="1">
    <citation type="journal article" date="2017" name="BMC Genomics">
        <title>Whole-genome assembly of Babesia ovata and comparative genomics between closely related pathogens.</title>
        <authorList>
            <person name="Yamagishi J."/>
            <person name="Asada M."/>
            <person name="Hakimi H."/>
            <person name="Tanaka T.Q."/>
            <person name="Sugimoto C."/>
            <person name="Kawazu S."/>
        </authorList>
    </citation>
    <scope>NUCLEOTIDE SEQUENCE [LARGE SCALE GENOMIC DNA]</scope>
    <source>
        <strain evidence="2 3">Miyake</strain>
    </source>
</reference>
<dbReference type="EMBL" id="BDSA01000003">
    <property type="protein sequence ID" value="GBE61790.1"/>
    <property type="molecule type" value="Genomic_DNA"/>
</dbReference>
<evidence type="ECO:0000313" key="1">
    <source>
        <dbReference type="EMBL" id="GBE61776.1"/>
    </source>
</evidence>
<dbReference type="AlphaFoldDB" id="A0A2H6KFM4"/>
<organism evidence="2 3">
    <name type="scientific">Babesia ovata</name>
    <dbReference type="NCBI Taxonomy" id="189622"/>
    <lineage>
        <taxon>Eukaryota</taxon>
        <taxon>Sar</taxon>
        <taxon>Alveolata</taxon>
        <taxon>Apicomplexa</taxon>
        <taxon>Aconoidasida</taxon>
        <taxon>Piroplasmida</taxon>
        <taxon>Babesiidae</taxon>
        <taxon>Babesia</taxon>
    </lineage>
</organism>
<accession>A0A2H6KFM4</accession>
<dbReference type="VEuPathDB" id="PiroplasmaDB:BOVATA_032830"/>
<evidence type="ECO:0000313" key="3">
    <source>
        <dbReference type="Proteomes" id="UP000236319"/>
    </source>
</evidence>
<comment type="caution">
    <text evidence="2">The sequence shown here is derived from an EMBL/GenBank/DDBJ whole genome shotgun (WGS) entry which is preliminary data.</text>
</comment>
<dbReference type="VEuPathDB" id="PiroplasmaDB:BOVATA_032690"/>
<dbReference type="Proteomes" id="UP000236319">
    <property type="component" value="Unassembled WGS sequence"/>
</dbReference>
<dbReference type="GeneID" id="39875546"/>
<dbReference type="EMBL" id="BDSA01000003">
    <property type="protein sequence ID" value="GBE61776.1"/>
    <property type="molecule type" value="Genomic_DNA"/>
</dbReference>
<proteinExistence type="predicted"/>
<gene>
    <name evidence="1" type="ORF">BOVATA_032690</name>
    <name evidence="2" type="ORF">BOVATA_032830</name>
</gene>
<protein>
    <submittedName>
        <fullName evidence="2">Uncharacterized protein</fullName>
    </submittedName>
</protein>
<name>A0A2H6KFM4_9APIC</name>